<sequence length="86" mass="9349">MADITYLPSQIGPLYLSLVTDAYSRKIVSHHVHDSLHAESVARAYGQALWNRTARALPWCITPTEASSTARSCTNACTCSTGQPAR</sequence>
<dbReference type="Proteomes" id="UP000501237">
    <property type="component" value="Chromosome"/>
</dbReference>
<evidence type="ECO:0000313" key="1">
    <source>
        <dbReference type="EMBL" id="BCA29866.1"/>
    </source>
</evidence>
<evidence type="ECO:0000313" key="2">
    <source>
        <dbReference type="Proteomes" id="UP000501237"/>
    </source>
</evidence>
<accession>A0A679GFM7</accession>
<reference evidence="1 2" key="1">
    <citation type="journal article" date="2020" name="Microbiol. Resour. Announc.">
        <title>Complete genome sequence of Pseudomonas otitidis strain MrB4, isolated from Lake Biwa in Japan.</title>
        <authorList>
            <person name="Miyazaki K."/>
            <person name="Hase E."/>
            <person name="Maruya T."/>
        </authorList>
    </citation>
    <scope>NUCLEOTIDE SEQUENCE [LARGE SCALE GENOMIC DNA]</scope>
    <source>
        <strain evidence="1 2">MrB4</strain>
    </source>
</reference>
<evidence type="ECO:0008006" key="3">
    <source>
        <dbReference type="Google" id="ProtNLM"/>
    </source>
</evidence>
<gene>
    <name evidence="1" type="ORF">PtoMrB4_38430</name>
</gene>
<dbReference type="KEGG" id="poj:PtoMrB4_38430"/>
<organism evidence="1 2">
    <name type="scientific">Metapseudomonas otitidis</name>
    <dbReference type="NCBI Taxonomy" id="319939"/>
    <lineage>
        <taxon>Bacteria</taxon>
        <taxon>Pseudomonadati</taxon>
        <taxon>Pseudomonadota</taxon>
        <taxon>Gammaproteobacteria</taxon>
        <taxon>Pseudomonadales</taxon>
        <taxon>Pseudomonadaceae</taxon>
        <taxon>Metapseudomonas</taxon>
    </lineage>
</organism>
<dbReference type="EMBL" id="AP022642">
    <property type="protein sequence ID" value="BCA29866.1"/>
    <property type="molecule type" value="Genomic_DNA"/>
</dbReference>
<dbReference type="PANTHER" id="PTHR46889">
    <property type="entry name" value="TRANSPOSASE INSF FOR INSERTION SEQUENCE IS3B-RELATED"/>
    <property type="match status" value="1"/>
</dbReference>
<name>A0A679GFM7_9GAMM</name>
<proteinExistence type="predicted"/>
<protein>
    <recommendedName>
        <fullName evidence="3">Integrase catalytic domain-containing protein</fullName>
    </recommendedName>
</protein>
<dbReference type="InterPro" id="IPR050900">
    <property type="entry name" value="Transposase_IS3/IS150/IS904"/>
</dbReference>
<dbReference type="PANTHER" id="PTHR46889:SF5">
    <property type="entry name" value="INTEGRASE PROTEIN"/>
    <property type="match status" value="1"/>
</dbReference>
<dbReference type="AlphaFoldDB" id="A0A679GFM7"/>
<dbReference type="InterPro" id="IPR012337">
    <property type="entry name" value="RNaseH-like_sf"/>
</dbReference>
<dbReference type="SUPFAM" id="SSF53098">
    <property type="entry name" value="Ribonuclease H-like"/>
    <property type="match status" value="1"/>
</dbReference>